<protein>
    <submittedName>
        <fullName evidence="3">Discoidin domain protein</fullName>
    </submittedName>
</protein>
<dbReference type="InterPro" id="IPR012341">
    <property type="entry name" value="6hp_glycosidase-like_sf"/>
</dbReference>
<evidence type="ECO:0000256" key="2">
    <source>
        <dbReference type="SAM" id="SignalP"/>
    </source>
</evidence>
<dbReference type="Proteomes" id="UP000005143">
    <property type="component" value="Unassembled WGS sequence"/>
</dbReference>
<organism evidence="3 4">
    <name type="scientific">Patulibacter medicamentivorans</name>
    <dbReference type="NCBI Taxonomy" id="1097667"/>
    <lineage>
        <taxon>Bacteria</taxon>
        <taxon>Bacillati</taxon>
        <taxon>Actinomycetota</taxon>
        <taxon>Thermoleophilia</taxon>
        <taxon>Solirubrobacterales</taxon>
        <taxon>Patulibacteraceae</taxon>
        <taxon>Patulibacter</taxon>
    </lineage>
</organism>
<dbReference type="SUPFAM" id="SSF48208">
    <property type="entry name" value="Six-hairpin glycosidases"/>
    <property type="match status" value="1"/>
</dbReference>
<comment type="caution">
    <text evidence="3">The sequence shown here is derived from an EMBL/GenBank/DDBJ whole genome shotgun (WGS) entry which is preliminary data.</text>
</comment>
<dbReference type="Gene3D" id="1.50.10.10">
    <property type="match status" value="1"/>
</dbReference>
<accession>H0E870</accession>
<evidence type="ECO:0000313" key="4">
    <source>
        <dbReference type="Proteomes" id="UP000005143"/>
    </source>
</evidence>
<feature type="region of interest" description="Disordered" evidence="1">
    <location>
        <begin position="1"/>
        <end position="23"/>
    </location>
</feature>
<keyword evidence="4" id="KW-1185">Reference proteome</keyword>
<feature type="compositionally biased region" description="Low complexity" evidence="1">
    <location>
        <begin position="1"/>
        <end position="18"/>
    </location>
</feature>
<keyword evidence="2" id="KW-0732">Signal</keyword>
<dbReference type="PROSITE" id="PS51318">
    <property type="entry name" value="TAT"/>
    <property type="match status" value="1"/>
</dbReference>
<gene>
    <name evidence="3" type="ORF">PAI11_30280</name>
</gene>
<name>H0E870_9ACTN</name>
<feature type="compositionally biased region" description="Gly residues" evidence="1">
    <location>
        <begin position="50"/>
        <end position="60"/>
    </location>
</feature>
<dbReference type="AlphaFoldDB" id="H0E870"/>
<evidence type="ECO:0000313" key="3">
    <source>
        <dbReference type="EMBL" id="EHN10135.1"/>
    </source>
</evidence>
<feature type="signal peptide" evidence="2">
    <location>
        <begin position="1"/>
        <end position="43"/>
    </location>
</feature>
<sequence>MGRLSRSSRSAVPRSGGRSSRRRPLAAAAALLAALALAPSAAAASRTGTTGPGGGAGGGYLAHPTDQLGVPGAPESAELTPTGSLYSGRLELTLRVGGTLRRWDQPTRTLEGELPVYRAVRRVDGLVHRVRAFAVDAAGVPVVHLRVEVVNRSARSRSFRLGLDVGWLGAGVRERSPAPGQPARPYYRFMRAVQPQMPGGLDQPGDLFDRAWRYRWQAGVLDRSGSPLLAVGQLSGRRSAGDAVSRTVLPARRRDAVGARQRLRATVRPGATRTLDVVVPLRPVPAGSAVLQDGFDAGLARLAAAWRPVLDRAMSLETPEPAVDLAWRAGLQALLVPRIQLADGRWVQGVNKFQYQASWLRDTAMIAHTLDLVGLHEEAGQDVAFLPAWQNADGLLQSRRGQQDGMGQALWSFGDHALRSGDRAQAQALLPVADRAMAWVERRLTEDPRWILPPSDPGDNEDQAGHVTGDLAWLAGGTRRVTGLALVAGDQARAAAWGAIADRVAEIARARVAEAAVDGVVPPVLDAKGGERWGQMWLAWPTGLLAPDDPLVRATMAAGAAEEREGLAIWDKRLHLYLGLRRRHTALLDGRPDVAVAGVYAVLAHLTASGGTWEQASKPYSRREILWALGPHAWAAADLMSLLHDMLVRESGGEVLLLDALPPAWLRPGSRTRIQRAATIHGPVDLQLDALADGALLRWSADVPDDVPLRVRIPRAVEQVEAPGLAADGRSLLLPGRSGELRLRWRPRPVVANGPDAASTRQALRRAYARRGKPW</sequence>
<proteinExistence type="predicted"/>
<dbReference type="RefSeq" id="WP_007576675.1">
    <property type="nucleotide sequence ID" value="NZ_AGUD01000240.1"/>
</dbReference>
<dbReference type="EMBL" id="AGUD01000240">
    <property type="protein sequence ID" value="EHN10135.1"/>
    <property type="molecule type" value="Genomic_DNA"/>
</dbReference>
<reference evidence="3 4" key="1">
    <citation type="journal article" date="2013" name="Biodegradation">
        <title>Quantitative proteomic analysis of ibuprofen-degrading Patulibacter sp. strain I11.</title>
        <authorList>
            <person name="Almeida B."/>
            <person name="Kjeldal H."/>
            <person name="Lolas I."/>
            <person name="Knudsen A.D."/>
            <person name="Carvalho G."/>
            <person name="Nielsen K.L."/>
            <person name="Barreto Crespo M.T."/>
            <person name="Stensballe A."/>
            <person name="Nielsen J.L."/>
        </authorList>
    </citation>
    <scope>NUCLEOTIDE SEQUENCE [LARGE SCALE GENOMIC DNA]</scope>
    <source>
        <strain evidence="3 4">I11</strain>
    </source>
</reference>
<evidence type="ECO:0000256" key="1">
    <source>
        <dbReference type="SAM" id="MobiDB-lite"/>
    </source>
</evidence>
<dbReference type="InterPro" id="IPR008928">
    <property type="entry name" value="6-hairpin_glycosidase_sf"/>
</dbReference>
<dbReference type="InterPro" id="IPR006311">
    <property type="entry name" value="TAT_signal"/>
</dbReference>
<dbReference type="OrthoDB" id="9763537at2"/>
<feature type="region of interest" description="Disordered" evidence="1">
    <location>
        <begin position="44"/>
        <end position="82"/>
    </location>
</feature>
<dbReference type="GO" id="GO:0005975">
    <property type="term" value="P:carbohydrate metabolic process"/>
    <property type="evidence" value="ECO:0007669"/>
    <property type="project" value="InterPro"/>
</dbReference>
<feature type="chain" id="PRO_5003531838" evidence="2">
    <location>
        <begin position="44"/>
        <end position="775"/>
    </location>
</feature>